<reference evidence="1" key="1">
    <citation type="submission" date="2024-05" db="EMBL/GenBank/DDBJ databases">
        <authorList>
            <person name="Luo Y.-C."/>
            <person name="Nicholds J."/>
            <person name="Mortimer T."/>
            <person name="Maboni G."/>
        </authorList>
    </citation>
    <scope>NUCLEOTIDE SEQUENCE</scope>
    <source>
        <strain evidence="1">150221</strain>
    </source>
</reference>
<dbReference type="GeneID" id="93068448"/>
<dbReference type="RefSeq" id="WP_368647754.1">
    <property type="nucleotide sequence ID" value="NZ_CP158257.1"/>
</dbReference>
<organism evidence="1">
    <name type="scientific">Castellaniella ginsengisoli</name>
    <dbReference type="NCBI Taxonomy" id="546114"/>
    <lineage>
        <taxon>Bacteria</taxon>
        <taxon>Pseudomonadati</taxon>
        <taxon>Pseudomonadota</taxon>
        <taxon>Betaproteobacteria</taxon>
        <taxon>Burkholderiales</taxon>
        <taxon>Alcaligenaceae</taxon>
        <taxon>Castellaniella</taxon>
    </lineage>
</organism>
<dbReference type="KEGG" id="cgin:ABRZ00_12900"/>
<sequence>MEFVHYVAPSYKQDELFAKANEVYGEGAVFPYANGFFVATDDPTSEVSTKIGIRDGSVGSGVVLRVTTYNGRAPADLWEWLAKGLA</sequence>
<dbReference type="AlphaFoldDB" id="A0AB39DJR4"/>
<proteinExistence type="predicted"/>
<name>A0AB39DJR4_9BURK</name>
<dbReference type="EMBL" id="CP158257">
    <property type="protein sequence ID" value="XDJ55421.1"/>
    <property type="molecule type" value="Genomic_DNA"/>
</dbReference>
<evidence type="ECO:0000313" key="1">
    <source>
        <dbReference type="EMBL" id="XDJ55421.1"/>
    </source>
</evidence>
<gene>
    <name evidence="1" type="ORF">ABRZ00_12900</name>
</gene>
<protein>
    <submittedName>
        <fullName evidence="1">Uncharacterized protein</fullName>
    </submittedName>
</protein>
<accession>A0AB39DJR4</accession>